<proteinExistence type="predicted"/>
<dbReference type="Gene3D" id="1.10.3210.10">
    <property type="entry name" value="Hypothetical protein af1432"/>
    <property type="match status" value="1"/>
</dbReference>
<name>A0A0W1B2S5_9BACL</name>
<dbReference type="Pfam" id="PF13487">
    <property type="entry name" value="HD_5"/>
    <property type="match status" value="1"/>
</dbReference>
<dbReference type="PANTHER" id="PTHR43155">
    <property type="entry name" value="CYCLIC DI-GMP PHOSPHODIESTERASE PA4108-RELATED"/>
    <property type="match status" value="1"/>
</dbReference>
<dbReference type="InterPro" id="IPR006675">
    <property type="entry name" value="HDIG_dom"/>
</dbReference>
<dbReference type="RefSeq" id="WP_060622461.1">
    <property type="nucleotide sequence ID" value="NZ_LCZJ02000017.1"/>
</dbReference>
<accession>A0A0W1B2S5</accession>
<dbReference type="PANTHER" id="PTHR43155:SF2">
    <property type="entry name" value="CYCLIC DI-GMP PHOSPHODIESTERASE PA4108"/>
    <property type="match status" value="1"/>
</dbReference>
<dbReference type="EMBL" id="LCZJ02000017">
    <property type="protein sequence ID" value="KTD87808.1"/>
    <property type="molecule type" value="Genomic_DNA"/>
</dbReference>
<dbReference type="NCBIfam" id="TIGR00277">
    <property type="entry name" value="HDIG"/>
    <property type="match status" value="1"/>
</dbReference>
<evidence type="ECO:0000313" key="3">
    <source>
        <dbReference type="Proteomes" id="UP000054709"/>
    </source>
</evidence>
<comment type="caution">
    <text evidence="2">The sequence shown here is derived from an EMBL/GenBank/DDBJ whole genome shotgun (WGS) entry which is preliminary data.</text>
</comment>
<dbReference type="OrthoDB" id="9759601at2"/>
<dbReference type="AlphaFoldDB" id="A0A0W1B2S5"/>
<protein>
    <submittedName>
        <fullName evidence="2">HD family phosphohydrolase</fullName>
    </submittedName>
</protein>
<gene>
    <name evidence="2" type="ORF">UQ64_08635</name>
</gene>
<dbReference type="Proteomes" id="UP000054709">
    <property type="component" value="Unassembled WGS sequence"/>
</dbReference>
<dbReference type="InterPro" id="IPR037522">
    <property type="entry name" value="HD_GYP_dom"/>
</dbReference>
<dbReference type="SMART" id="SM00471">
    <property type="entry name" value="HDc"/>
    <property type="match status" value="1"/>
</dbReference>
<sequence length="345" mass="38700">MKAHVTDLKHGDCLMLDTFNSVGLHVLPKGTIVYQEEITLLMRHRIDYVDIEPRSIAMDDEGTNLAQSLNGNFDLAIQNYESIFLEALSKGSFTQSDVDLTLQPLLEKMDEHKDVVSLLLLLEREDVGTYNHSLQVGLLSFYIATWLGYTKEERYEISRAGYLHDIGKSQIAPSILNKTGILTPEETEELKRHTSYGYDIILKSMNDEKTALVALQHHEFEDGTGYPNMLRKADLHPYTLIVAVANAYVGMTSARASQPKQGLITVLRKVHELGFGKLNGNAVQALIGHLLPNFVGKSVQLSNGEQGTIIMNNPLDIFKPLVKVDETTFRDLSKERNLTVEEVFI</sequence>
<dbReference type="InterPro" id="IPR003607">
    <property type="entry name" value="HD/PDEase_dom"/>
</dbReference>
<feature type="domain" description="HD-GYP" evidence="1">
    <location>
        <begin position="107"/>
        <end position="302"/>
    </location>
</feature>
<keyword evidence="3" id="KW-1185">Reference proteome</keyword>
<dbReference type="PROSITE" id="PS51832">
    <property type="entry name" value="HD_GYP"/>
    <property type="match status" value="1"/>
</dbReference>
<dbReference type="CDD" id="cd00077">
    <property type="entry name" value="HDc"/>
    <property type="match status" value="1"/>
</dbReference>
<reference evidence="2 3" key="1">
    <citation type="journal article" date="2015" name="Int. Biodeterior. Biodegradation">
        <title>Physiological and genetic screening methods for the isolation of methyl tert-butyl ether-degrading bacteria for bioremediation purposes.</title>
        <authorList>
            <person name="Guisado I.M."/>
            <person name="Purswani J."/>
            <person name="Gonzalez Lopez J."/>
            <person name="Pozo C."/>
        </authorList>
    </citation>
    <scope>NUCLEOTIDE SEQUENCE [LARGE SCALE GENOMIC DNA]</scope>
    <source>
        <strain evidence="2 3">SH7</strain>
    </source>
</reference>
<dbReference type="GO" id="GO:0016787">
    <property type="term" value="F:hydrolase activity"/>
    <property type="evidence" value="ECO:0007669"/>
    <property type="project" value="UniProtKB-KW"/>
</dbReference>
<evidence type="ECO:0000313" key="2">
    <source>
        <dbReference type="EMBL" id="KTD87808.1"/>
    </source>
</evidence>
<organism evidence="2 3">
    <name type="scientific">Paenibacillus etheri</name>
    <dbReference type="NCBI Taxonomy" id="1306852"/>
    <lineage>
        <taxon>Bacteria</taxon>
        <taxon>Bacillati</taxon>
        <taxon>Bacillota</taxon>
        <taxon>Bacilli</taxon>
        <taxon>Bacillales</taxon>
        <taxon>Paenibacillaceae</taxon>
        <taxon>Paenibacillus</taxon>
    </lineage>
</organism>
<dbReference type="SUPFAM" id="SSF109604">
    <property type="entry name" value="HD-domain/PDEase-like"/>
    <property type="match status" value="1"/>
</dbReference>
<evidence type="ECO:0000259" key="1">
    <source>
        <dbReference type="PROSITE" id="PS51832"/>
    </source>
</evidence>